<name>A0A4Y2AV18_ARAVE</name>
<comment type="caution">
    <text evidence="1">The sequence shown here is derived from an EMBL/GenBank/DDBJ whole genome shotgun (WGS) entry which is preliminary data.</text>
</comment>
<protein>
    <submittedName>
        <fullName evidence="1">Uncharacterized protein</fullName>
    </submittedName>
</protein>
<proteinExistence type="predicted"/>
<evidence type="ECO:0000313" key="2">
    <source>
        <dbReference type="Proteomes" id="UP000499080"/>
    </source>
</evidence>
<dbReference type="AlphaFoldDB" id="A0A4Y2AV18"/>
<sequence>MQSGRNHHVTDMTPYFRNCKDLYYTLQLTNLKRNVLNEKVAFRDSVKWIRIEKFGSYLYKDCYDPHTTFKKGDLRRQIRSKKQLVKVGDFHWEEQPVPVRS</sequence>
<dbReference type="Proteomes" id="UP000499080">
    <property type="component" value="Unassembled WGS sequence"/>
</dbReference>
<gene>
    <name evidence="1" type="ORF">AVEN_100791_1</name>
</gene>
<accession>A0A4Y2AV18</accession>
<keyword evidence="2" id="KW-1185">Reference proteome</keyword>
<reference evidence="1 2" key="1">
    <citation type="journal article" date="2019" name="Sci. Rep.">
        <title>Orb-weaving spider Araneus ventricosus genome elucidates the spidroin gene catalogue.</title>
        <authorList>
            <person name="Kono N."/>
            <person name="Nakamura H."/>
            <person name="Ohtoshi R."/>
            <person name="Moran D.A.P."/>
            <person name="Shinohara A."/>
            <person name="Yoshida Y."/>
            <person name="Fujiwara M."/>
            <person name="Mori M."/>
            <person name="Tomita M."/>
            <person name="Arakawa K."/>
        </authorList>
    </citation>
    <scope>NUCLEOTIDE SEQUENCE [LARGE SCALE GENOMIC DNA]</scope>
</reference>
<organism evidence="1 2">
    <name type="scientific">Araneus ventricosus</name>
    <name type="common">Orbweaver spider</name>
    <name type="synonym">Epeira ventricosa</name>
    <dbReference type="NCBI Taxonomy" id="182803"/>
    <lineage>
        <taxon>Eukaryota</taxon>
        <taxon>Metazoa</taxon>
        <taxon>Ecdysozoa</taxon>
        <taxon>Arthropoda</taxon>
        <taxon>Chelicerata</taxon>
        <taxon>Arachnida</taxon>
        <taxon>Araneae</taxon>
        <taxon>Araneomorphae</taxon>
        <taxon>Entelegynae</taxon>
        <taxon>Araneoidea</taxon>
        <taxon>Araneidae</taxon>
        <taxon>Araneus</taxon>
    </lineage>
</organism>
<dbReference type="EMBL" id="BGPR01000035">
    <property type="protein sequence ID" value="GBL83881.1"/>
    <property type="molecule type" value="Genomic_DNA"/>
</dbReference>
<dbReference type="OrthoDB" id="6913304at2759"/>
<evidence type="ECO:0000313" key="1">
    <source>
        <dbReference type="EMBL" id="GBL83881.1"/>
    </source>
</evidence>